<organism evidence="2 3">
    <name type="scientific">Kwoniella newhampshirensis</name>
    <dbReference type="NCBI Taxonomy" id="1651941"/>
    <lineage>
        <taxon>Eukaryota</taxon>
        <taxon>Fungi</taxon>
        <taxon>Dikarya</taxon>
        <taxon>Basidiomycota</taxon>
        <taxon>Agaricomycotina</taxon>
        <taxon>Tremellomycetes</taxon>
        <taxon>Tremellales</taxon>
        <taxon>Cryptococcaceae</taxon>
        <taxon>Kwoniella</taxon>
    </lineage>
</organism>
<accession>A0AAW0Z5I5</accession>
<proteinExistence type="predicted"/>
<name>A0AAW0Z5I5_9TREE</name>
<evidence type="ECO:0000256" key="1">
    <source>
        <dbReference type="SAM" id="MobiDB-lite"/>
    </source>
</evidence>
<reference evidence="2 3" key="1">
    <citation type="journal article" date="2024" name="bioRxiv">
        <title>Comparative genomics of Cryptococcus and Kwoniella reveals pathogenesis evolution and contrasting karyotype dynamics via intercentromeric recombination or chromosome fusion.</title>
        <authorList>
            <person name="Coelho M.A."/>
            <person name="David-Palma M."/>
            <person name="Shea T."/>
            <person name="Bowers K."/>
            <person name="McGinley-Smith S."/>
            <person name="Mohammad A.W."/>
            <person name="Gnirke A."/>
            <person name="Yurkov A.M."/>
            <person name="Nowrousian M."/>
            <person name="Sun S."/>
            <person name="Cuomo C.A."/>
            <person name="Heitman J."/>
        </authorList>
    </citation>
    <scope>NUCLEOTIDE SEQUENCE [LARGE SCALE GENOMIC DNA]</scope>
    <source>
        <strain evidence="2 3">CBS 13917</strain>
    </source>
</reference>
<feature type="region of interest" description="Disordered" evidence="1">
    <location>
        <begin position="51"/>
        <end position="87"/>
    </location>
</feature>
<gene>
    <name evidence="2" type="ORF">IAR55_000017</name>
</gene>
<dbReference type="KEGG" id="kne:92177277"/>
<dbReference type="InterPro" id="IPR038213">
    <property type="entry name" value="IFI6/IFI27-like_sf"/>
</dbReference>
<dbReference type="GeneID" id="92177277"/>
<dbReference type="RefSeq" id="XP_066805699.1">
    <property type="nucleotide sequence ID" value="XM_066943157.1"/>
</dbReference>
<dbReference type="EMBL" id="JBCAWK010000001">
    <property type="protein sequence ID" value="KAK8869453.1"/>
    <property type="molecule type" value="Genomic_DNA"/>
</dbReference>
<sequence length="104" mass="9523">MSPPQNSGDLAGMGFGISGVAPGSQAAALQSDIGNVPAGAAFANAQSLGARGGGAGGGGKGGGNSGSGGGGGGVGGRKEVKSGETGLNQLRILYSTSTALCQMG</sequence>
<dbReference type="Gene3D" id="6.10.110.10">
    <property type="match status" value="1"/>
</dbReference>
<evidence type="ECO:0000313" key="2">
    <source>
        <dbReference type="EMBL" id="KAK8869453.1"/>
    </source>
</evidence>
<keyword evidence="3" id="KW-1185">Reference proteome</keyword>
<dbReference type="Proteomes" id="UP001388673">
    <property type="component" value="Unassembled WGS sequence"/>
</dbReference>
<comment type="caution">
    <text evidence="2">The sequence shown here is derived from an EMBL/GenBank/DDBJ whole genome shotgun (WGS) entry which is preliminary data.</text>
</comment>
<protein>
    <submittedName>
        <fullName evidence="2">Uncharacterized protein</fullName>
    </submittedName>
</protein>
<evidence type="ECO:0000313" key="3">
    <source>
        <dbReference type="Proteomes" id="UP001388673"/>
    </source>
</evidence>
<feature type="compositionally biased region" description="Gly residues" evidence="1">
    <location>
        <begin position="51"/>
        <end position="75"/>
    </location>
</feature>
<dbReference type="AlphaFoldDB" id="A0AAW0Z5I5"/>